<organism evidence="1 2">
    <name type="scientific">Corynebacterium cystitidis DSM 20524</name>
    <dbReference type="NCBI Taxonomy" id="1121357"/>
    <lineage>
        <taxon>Bacteria</taxon>
        <taxon>Bacillati</taxon>
        <taxon>Actinomycetota</taxon>
        <taxon>Actinomycetes</taxon>
        <taxon>Mycobacteriales</taxon>
        <taxon>Corynebacteriaceae</taxon>
        <taxon>Corynebacterium</taxon>
    </lineage>
</organism>
<gene>
    <name evidence="1" type="ORF">SAMN05661109_01281</name>
</gene>
<evidence type="ECO:0000313" key="1">
    <source>
        <dbReference type="EMBL" id="SER88724.1"/>
    </source>
</evidence>
<dbReference type="Proteomes" id="UP000198929">
    <property type="component" value="Unassembled WGS sequence"/>
</dbReference>
<dbReference type="AlphaFoldDB" id="A0A1H9SV63"/>
<dbReference type="STRING" id="1121357.SAMN05661109_01281"/>
<accession>A0A1H9SV63</accession>
<evidence type="ECO:0000313" key="2">
    <source>
        <dbReference type="Proteomes" id="UP000198929"/>
    </source>
</evidence>
<proteinExistence type="predicted"/>
<reference evidence="2" key="1">
    <citation type="submission" date="2016-10" db="EMBL/GenBank/DDBJ databases">
        <authorList>
            <person name="Varghese N."/>
            <person name="Submissions S."/>
        </authorList>
    </citation>
    <scope>NUCLEOTIDE SEQUENCE [LARGE SCALE GENOMIC DNA]</scope>
    <source>
        <strain evidence="2">DSM 20524</strain>
    </source>
</reference>
<dbReference type="EMBL" id="FOGQ01000004">
    <property type="protein sequence ID" value="SER88724.1"/>
    <property type="molecule type" value="Genomic_DNA"/>
</dbReference>
<dbReference type="SUPFAM" id="SSF64288">
    <property type="entry name" value="Chorismate lyase-like"/>
    <property type="match status" value="1"/>
</dbReference>
<keyword evidence="2" id="KW-1185">Reference proteome</keyword>
<name>A0A1H9SV63_9CORY</name>
<dbReference type="InterPro" id="IPR028978">
    <property type="entry name" value="Chorismate_lyase_/UTRA_dom_sf"/>
</dbReference>
<sequence length="55" mass="6053">MVERLNYNLETGQHLMNFDTDSGSIYSRLLAAGVDIDHVTRTIDAIGATDEDALL</sequence>
<protein>
    <submittedName>
        <fullName evidence="1">UTRA domain-containing protein</fullName>
    </submittedName>
</protein>